<keyword evidence="2" id="KW-1185">Reference proteome</keyword>
<gene>
    <name evidence="1" type="ORF">FHR36_004370</name>
</gene>
<evidence type="ECO:0000313" key="1">
    <source>
        <dbReference type="EMBL" id="MCP2311207.1"/>
    </source>
</evidence>
<name>A0ABT1J1A6_9ACTN</name>
<proteinExistence type="predicted"/>
<dbReference type="EMBL" id="JAMZDX010000004">
    <property type="protein sequence ID" value="MCP2311207.1"/>
    <property type="molecule type" value="Genomic_DNA"/>
</dbReference>
<reference evidence="1 2" key="1">
    <citation type="submission" date="2022-06" db="EMBL/GenBank/DDBJ databases">
        <title>Sequencing the genomes of 1000 actinobacteria strains.</title>
        <authorList>
            <person name="Klenk H.-P."/>
        </authorList>
    </citation>
    <scope>NUCLEOTIDE SEQUENCE [LARGE SCALE GENOMIC DNA]</scope>
    <source>
        <strain evidence="1 2">DSM 41656</strain>
    </source>
</reference>
<comment type="caution">
    <text evidence="1">The sequence shown here is derived from an EMBL/GenBank/DDBJ whole genome shotgun (WGS) entry which is preliminary data.</text>
</comment>
<protein>
    <submittedName>
        <fullName evidence="1">Uncharacterized protein</fullName>
    </submittedName>
</protein>
<sequence>MTERTDHTMELDADGKQVPTVHRYTAQCSTCGGTRVVHH</sequence>
<evidence type="ECO:0000313" key="2">
    <source>
        <dbReference type="Proteomes" id="UP001206483"/>
    </source>
</evidence>
<organism evidence="1 2">
    <name type="scientific">Kitasatospora paracochleata</name>
    <dbReference type="NCBI Taxonomy" id="58354"/>
    <lineage>
        <taxon>Bacteria</taxon>
        <taxon>Bacillati</taxon>
        <taxon>Actinomycetota</taxon>
        <taxon>Actinomycetes</taxon>
        <taxon>Kitasatosporales</taxon>
        <taxon>Streptomycetaceae</taxon>
        <taxon>Kitasatospora</taxon>
    </lineage>
</organism>
<accession>A0ABT1J1A6</accession>
<dbReference type="Proteomes" id="UP001206483">
    <property type="component" value="Unassembled WGS sequence"/>
</dbReference>